<organism evidence="2 3">
    <name type="scientific">Chloebia gouldiae</name>
    <name type="common">Gouldian finch</name>
    <name type="synonym">Erythrura gouldiae</name>
    <dbReference type="NCBI Taxonomy" id="44316"/>
    <lineage>
        <taxon>Eukaryota</taxon>
        <taxon>Metazoa</taxon>
        <taxon>Chordata</taxon>
        <taxon>Craniata</taxon>
        <taxon>Vertebrata</taxon>
        <taxon>Euteleostomi</taxon>
        <taxon>Archelosauria</taxon>
        <taxon>Archosauria</taxon>
        <taxon>Dinosauria</taxon>
        <taxon>Saurischia</taxon>
        <taxon>Theropoda</taxon>
        <taxon>Coelurosauria</taxon>
        <taxon>Aves</taxon>
        <taxon>Neognathae</taxon>
        <taxon>Neoaves</taxon>
        <taxon>Telluraves</taxon>
        <taxon>Australaves</taxon>
        <taxon>Passeriformes</taxon>
        <taxon>Passeroidea</taxon>
        <taxon>Passeridae</taxon>
        <taxon>Chloebia</taxon>
    </lineage>
</organism>
<feature type="region of interest" description="Disordered" evidence="1">
    <location>
        <begin position="12"/>
        <end position="31"/>
    </location>
</feature>
<proteinExistence type="predicted"/>
<protein>
    <submittedName>
        <fullName evidence="2">Uncharacterized protein</fullName>
    </submittedName>
</protein>
<feature type="compositionally biased region" description="Polar residues" evidence="1">
    <location>
        <begin position="142"/>
        <end position="155"/>
    </location>
</feature>
<feature type="non-terminal residue" evidence="2">
    <location>
        <position position="1"/>
    </location>
</feature>
<feature type="compositionally biased region" description="Low complexity" evidence="1">
    <location>
        <begin position="158"/>
        <end position="173"/>
    </location>
</feature>
<dbReference type="EMBL" id="QUSF01000007">
    <property type="protein sequence ID" value="RLW07757.1"/>
    <property type="molecule type" value="Genomic_DNA"/>
</dbReference>
<reference evidence="2 3" key="1">
    <citation type="journal article" date="2018" name="Proc. R. Soc. B">
        <title>A non-coding region near Follistatin controls head colour polymorphism in the Gouldian finch.</title>
        <authorList>
            <person name="Toomey M.B."/>
            <person name="Marques C.I."/>
            <person name="Andrade P."/>
            <person name="Araujo P.M."/>
            <person name="Sabatino S."/>
            <person name="Gazda M.A."/>
            <person name="Afonso S."/>
            <person name="Lopes R.J."/>
            <person name="Corbo J.C."/>
            <person name="Carneiro M."/>
        </authorList>
    </citation>
    <scope>NUCLEOTIDE SEQUENCE [LARGE SCALE GENOMIC DNA]</scope>
    <source>
        <strain evidence="2">Red01</strain>
        <tissue evidence="2">Muscle</tissue>
    </source>
</reference>
<name>A0A3L8ST64_CHLGU</name>
<gene>
    <name evidence="2" type="ORF">DV515_00003505</name>
</gene>
<accession>A0A3L8ST64</accession>
<dbReference type="Proteomes" id="UP000276834">
    <property type="component" value="Unassembled WGS sequence"/>
</dbReference>
<feature type="compositionally biased region" description="Basic and acidic residues" evidence="1">
    <location>
        <begin position="12"/>
        <end position="28"/>
    </location>
</feature>
<evidence type="ECO:0000313" key="2">
    <source>
        <dbReference type="EMBL" id="RLW07757.1"/>
    </source>
</evidence>
<sequence>VLHSAVVFHEVRSGDEKQEQPDHPHWEVSKQPAQQRCKLTWGNSGVKDVLLEKEPHQCLRRKSERHGKLFLGIPKEYLQNIGTMLGKSSVERCPTSRAAPAAHPGSRGASFVSPPWAGLPRLGTLTVQRFPGTGMTLEKSLPSQQMAGGCSQSFPVTRPSSRGGWSSGRQGTGATNGKDKTSGENGGRSQKNCSIPAVLKSGEAQGNHHEVPHSSGHLNI</sequence>
<comment type="caution">
    <text evidence="2">The sequence shown here is derived from an EMBL/GenBank/DDBJ whole genome shotgun (WGS) entry which is preliminary data.</text>
</comment>
<keyword evidence="3" id="KW-1185">Reference proteome</keyword>
<dbReference type="AlphaFoldDB" id="A0A3L8ST64"/>
<feature type="region of interest" description="Disordered" evidence="1">
    <location>
        <begin position="142"/>
        <end position="194"/>
    </location>
</feature>
<evidence type="ECO:0000313" key="3">
    <source>
        <dbReference type="Proteomes" id="UP000276834"/>
    </source>
</evidence>
<evidence type="ECO:0000256" key="1">
    <source>
        <dbReference type="SAM" id="MobiDB-lite"/>
    </source>
</evidence>
<feature type="region of interest" description="Disordered" evidence="1">
    <location>
        <begin position="201"/>
        <end position="220"/>
    </location>
</feature>